<keyword evidence="2" id="KW-1185">Reference proteome</keyword>
<sequence length="210" mass="23186">MKNDCKTDAVLYKFVSCLSCRPVHKAGPGSARYCATAVFNGPVRKWKKKWVHVSPANTVKQSQSNGNNNGNSSVATSILLCRWTPLSSADSGSSAVDGEDEEQPPKRKFWYTPVAVLEEKQKRADAKQAGDEVKTDENDTNQYPDWLSTKSDNELNMNKDLNKETQHSSMGNLGLDLSLKGHDDSCDSVGEKEGHEKAASQQDFGQWVDM</sequence>
<dbReference type="KEGG" id="dzi:111276120"/>
<dbReference type="PANTHER" id="PTHR34572:SF8">
    <property type="entry name" value="(RAPE) HYPOTHETICAL PROTEIN"/>
    <property type="match status" value="1"/>
</dbReference>
<accession>A0A6P5WQ77</accession>
<gene>
    <name evidence="3" type="primary">LOC111276120</name>
</gene>
<evidence type="ECO:0000313" key="3">
    <source>
        <dbReference type="RefSeq" id="XP_022717666.1"/>
    </source>
</evidence>
<name>A0A6P5WQ77_DURZI</name>
<feature type="compositionally biased region" description="Low complexity" evidence="1">
    <location>
        <begin position="87"/>
        <end position="96"/>
    </location>
</feature>
<evidence type="ECO:0000313" key="2">
    <source>
        <dbReference type="Proteomes" id="UP000515121"/>
    </source>
</evidence>
<feature type="compositionally biased region" description="Basic and acidic residues" evidence="1">
    <location>
        <begin position="117"/>
        <end position="137"/>
    </location>
</feature>
<dbReference type="RefSeq" id="XP_022717666.1">
    <property type="nucleotide sequence ID" value="XM_022861931.1"/>
</dbReference>
<proteinExistence type="predicted"/>
<dbReference type="PANTHER" id="PTHR34572">
    <property type="entry name" value="GOLGIN FAMILY A PROTEIN"/>
    <property type="match status" value="1"/>
</dbReference>
<organism evidence="2 3">
    <name type="scientific">Durio zibethinus</name>
    <name type="common">Durian</name>
    <dbReference type="NCBI Taxonomy" id="66656"/>
    <lineage>
        <taxon>Eukaryota</taxon>
        <taxon>Viridiplantae</taxon>
        <taxon>Streptophyta</taxon>
        <taxon>Embryophyta</taxon>
        <taxon>Tracheophyta</taxon>
        <taxon>Spermatophyta</taxon>
        <taxon>Magnoliopsida</taxon>
        <taxon>eudicotyledons</taxon>
        <taxon>Gunneridae</taxon>
        <taxon>Pentapetalae</taxon>
        <taxon>rosids</taxon>
        <taxon>malvids</taxon>
        <taxon>Malvales</taxon>
        <taxon>Malvaceae</taxon>
        <taxon>Helicteroideae</taxon>
        <taxon>Durio</taxon>
    </lineage>
</organism>
<feature type="compositionally biased region" description="Polar residues" evidence="1">
    <location>
        <begin position="140"/>
        <end position="156"/>
    </location>
</feature>
<reference evidence="3" key="1">
    <citation type="submission" date="2025-08" db="UniProtKB">
        <authorList>
            <consortium name="RefSeq"/>
        </authorList>
    </citation>
    <scope>IDENTIFICATION</scope>
    <source>
        <tissue evidence="3">Fruit stalk</tissue>
    </source>
</reference>
<feature type="region of interest" description="Disordered" evidence="1">
    <location>
        <begin position="87"/>
        <end position="210"/>
    </location>
</feature>
<dbReference type="AlphaFoldDB" id="A0A6P5WQ77"/>
<dbReference type="OrthoDB" id="2020529at2759"/>
<evidence type="ECO:0000256" key="1">
    <source>
        <dbReference type="SAM" id="MobiDB-lite"/>
    </source>
</evidence>
<dbReference type="Proteomes" id="UP000515121">
    <property type="component" value="Unplaced"/>
</dbReference>
<feature type="compositionally biased region" description="Basic and acidic residues" evidence="1">
    <location>
        <begin position="179"/>
        <end position="198"/>
    </location>
</feature>
<dbReference type="GeneID" id="111276120"/>
<protein>
    <submittedName>
        <fullName evidence="3">Uncharacterized protein LOC111276120</fullName>
    </submittedName>
</protein>